<organism evidence="8 9">
    <name type="scientific">Penicillium flavigenum</name>
    <dbReference type="NCBI Taxonomy" id="254877"/>
    <lineage>
        <taxon>Eukaryota</taxon>
        <taxon>Fungi</taxon>
        <taxon>Dikarya</taxon>
        <taxon>Ascomycota</taxon>
        <taxon>Pezizomycotina</taxon>
        <taxon>Eurotiomycetes</taxon>
        <taxon>Eurotiomycetidae</taxon>
        <taxon>Eurotiales</taxon>
        <taxon>Aspergillaceae</taxon>
        <taxon>Penicillium</taxon>
    </lineage>
</organism>
<feature type="transmembrane region" description="Helical" evidence="7">
    <location>
        <begin position="118"/>
        <end position="138"/>
    </location>
</feature>
<dbReference type="Pfam" id="PF02133">
    <property type="entry name" value="Transp_cyt_pur"/>
    <property type="match status" value="1"/>
</dbReference>
<evidence type="ECO:0000313" key="8">
    <source>
        <dbReference type="EMBL" id="OQE23998.1"/>
    </source>
</evidence>
<feature type="transmembrane region" description="Helical" evidence="7">
    <location>
        <begin position="389"/>
        <end position="407"/>
    </location>
</feature>
<dbReference type="EMBL" id="MLQL01000010">
    <property type="protein sequence ID" value="OQE23998.1"/>
    <property type="molecule type" value="Genomic_DNA"/>
</dbReference>
<evidence type="ECO:0008006" key="10">
    <source>
        <dbReference type="Google" id="ProtNLM"/>
    </source>
</evidence>
<keyword evidence="4 7" id="KW-1133">Transmembrane helix</keyword>
<comment type="subcellular location">
    <subcellularLocation>
        <location evidence="1">Membrane</location>
        <topology evidence="1">Multi-pass membrane protein</topology>
    </subcellularLocation>
</comment>
<feature type="transmembrane region" description="Helical" evidence="7">
    <location>
        <begin position="77"/>
        <end position="98"/>
    </location>
</feature>
<evidence type="ECO:0000256" key="7">
    <source>
        <dbReference type="SAM" id="Phobius"/>
    </source>
</evidence>
<feature type="transmembrane region" description="Helical" evidence="7">
    <location>
        <begin position="158"/>
        <end position="174"/>
    </location>
</feature>
<feature type="region of interest" description="Disordered" evidence="6">
    <location>
        <begin position="582"/>
        <end position="609"/>
    </location>
</feature>
<protein>
    <recommendedName>
        <fullName evidence="10">Uracil permease</fullName>
    </recommendedName>
</protein>
<dbReference type="FunFam" id="1.10.4160.10:FF:000001">
    <property type="entry name" value="Uracil permease, putative"/>
    <property type="match status" value="1"/>
</dbReference>
<dbReference type="Proteomes" id="UP000191342">
    <property type="component" value="Unassembled WGS sequence"/>
</dbReference>
<feature type="transmembrane region" description="Helical" evidence="7">
    <location>
        <begin position="468"/>
        <end position="490"/>
    </location>
</feature>
<evidence type="ECO:0000256" key="2">
    <source>
        <dbReference type="ARBA" id="ARBA00008974"/>
    </source>
</evidence>
<dbReference type="PANTHER" id="PTHR30618">
    <property type="entry name" value="NCS1 FAMILY PURINE/PYRIMIDINE TRANSPORTER"/>
    <property type="match status" value="1"/>
</dbReference>
<feature type="transmembrane region" description="Helical" evidence="7">
    <location>
        <begin position="259"/>
        <end position="279"/>
    </location>
</feature>
<dbReference type="AlphaFoldDB" id="A0A1V6TC76"/>
<dbReference type="NCBIfam" id="TIGR00800">
    <property type="entry name" value="ncs1"/>
    <property type="match status" value="1"/>
</dbReference>
<gene>
    <name evidence="8" type="ORF">PENFLA_c010G08057</name>
</gene>
<dbReference type="InterPro" id="IPR001248">
    <property type="entry name" value="Pur-cyt_permease"/>
</dbReference>
<evidence type="ECO:0000256" key="6">
    <source>
        <dbReference type="SAM" id="MobiDB-lite"/>
    </source>
</evidence>
<feature type="transmembrane region" description="Helical" evidence="7">
    <location>
        <begin position="348"/>
        <end position="368"/>
    </location>
</feature>
<feature type="transmembrane region" description="Helical" evidence="7">
    <location>
        <begin position="413"/>
        <end position="438"/>
    </location>
</feature>
<evidence type="ECO:0000256" key="1">
    <source>
        <dbReference type="ARBA" id="ARBA00004141"/>
    </source>
</evidence>
<sequence>MTLGGKLKFWLKKIQVPSEPGLSTAQLMLTNDDLRPVEPDRRQWGWLNFVAFWIADSLNVNTWMISSSMIVDGLSWWQSWLCVWIGYTVAAIFVYILGRIATIYRIPFAVANRASFGIWGSFWPIINRAAMAVIWYGVQVRKLSPRMRSLLTFPKPKSYLGGECVTLMIAAIWPSYNNLPNTIPSSSGVTTKQFVSFLIFWLLSLPALWFPIYKVRHVFTVKAYFSPACAIAFFGWAIARAHGLGPIIDQPNKAHGSALAWAFVKSIMNCIANFAALVINNPDFTRYARHPKDALWPQLITIPVGFAVTSFIGIIVSSSSSVIFGEAVWNPLTLLGMFLKDASSAERFGIFVIGAGFALAQLGTNIAANSVSAGTNLTALLPRFCTIRRGGYLCAAIGLAMCPWTLVASSSKFTLYLSAYSVFLSAIAGVMVSDYYLVRKGFLDIQALYSAERDGIYYGTFGVSWHGYAAYISGILVNIVGFAGAIGVNVPVGAMYIYNVNYFSGFIVSGAVYWALAWMVPIPGTSDTWNEIPYEPHHMSDSDEKKIICAFTFGLNVSICLPSVKEWLRNRYPWLCQPSARNDESPLANSEPTRSGGAENTVTLTHTEL</sequence>
<dbReference type="GO" id="GO:0005886">
    <property type="term" value="C:plasma membrane"/>
    <property type="evidence" value="ECO:0007669"/>
    <property type="project" value="TreeGrafter"/>
</dbReference>
<dbReference type="CDD" id="cd11482">
    <property type="entry name" value="SLC-NCS1sbd_NRT1-like"/>
    <property type="match status" value="1"/>
</dbReference>
<feature type="transmembrane region" description="Helical" evidence="7">
    <location>
        <begin position="300"/>
        <end position="328"/>
    </location>
</feature>
<evidence type="ECO:0000256" key="3">
    <source>
        <dbReference type="ARBA" id="ARBA00022692"/>
    </source>
</evidence>
<keyword evidence="3 7" id="KW-0812">Transmembrane</keyword>
<comment type="similarity">
    <text evidence="2">Belongs to the purine-cytosine permease (2.A.39) family.</text>
</comment>
<dbReference type="OrthoDB" id="2018619at2759"/>
<feature type="transmembrane region" description="Helical" evidence="7">
    <location>
        <begin position="194"/>
        <end position="212"/>
    </location>
</feature>
<dbReference type="Gene3D" id="1.10.4160.10">
    <property type="entry name" value="Hydantoin permease"/>
    <property type="match status" value="1"/>
</dbReference>
<feature type="transmembrane region" description="Helical" evidence="7">
    <location>
        <begin position="44"/>
        <end position="65"/>
    </location>
</feature>
<feature type="transmembrane region" description="Helical" evidence="7">
    <location>
        <begin position="219"/>
        <end position="239"/>
    </location>
</feature>
<evidence type="ECO:0000256" key="5">
    <source>
        <dbReference type="ARBA" id="ARBA00023136"/>
    </source>
</evidence>
<comment type="caution">
    <text evidence="8">The sequence shown here is derived from an EMBL/GenBank/DDBJ whole genome shotgun (WGS) entry which is preliminary data.</text>
</comment>
<name>A0A1V6TC76_9EURO</name>
<feature type="compositionally biased region" description="Polar residues" evidence="6">
    <location>
        <begin position="587"/>
        <end position="609"/>
    </location>
</feature>
<accession>A0A1V6TC76</accession>
<dbReference type="PANTHER" id="PTHR30618:SF2">
    <property type="entry name" value="ALLANTOIN PERMEASE-RELATED"/>
    <property type="match status" value="1"/>
</dbReference>
<evidence type="ECO:0000256" key="4">
    <source>
        <dbReference type="ARBA" id="ARBA00022989"/>
    </source>
</evidence>
<keyword evidence="9" id="KW-1185">Reference proteome</keyword>
<feature type="transmembrane region" description="Helical" evidence="7">
    <location>
        <begin position="496"/>
        <end position="516"/>
    </location>
</feature>
<proteinExistence type="inferred from homology"/>
<dbReference type="GO" id="GO:0015205">
    <property type="term" value="F:nucleobase transmembrane transporter activity"/>
    <property type="evidence" value="ECO:0007669"/>
    <property type="project" value="TreeGrafter"/>
</dbReference>
<keyword evidence="5 7" id="KW-0472">Membrane</keyword>
<dbReference type="InterPro" id="IPR045225">
    <property type="entry name" value="Uracil/uridine/allantoin_perm"/>
</dbReference>
<reference evidence="9" key="1">
    <citation type="journal article" date="2017" name="Nat. Microbiol.">
        <title>Global analysis of biosynthetic gene clusters reveals vast potential of secondary metabolite production in Penicillium species.</title>
        <authorList>
            <person name="Nielsen J.C."/>
            <person name="Grijseels S."/>
            <person name="Prigent S."/>
            <person name="Ji B."/>
            <person name="Dainat J."/>
            <person name="Nielsen K.F."/>
            <person name="Frisvad J.C."/>
            <person name="Workman M."/>
            <person name="Nielsen J."/>
        </authorList>
    </citation>
    <scope>NUCLEOTIDE SEQUENCE [LARGE SCALE GENOMIC DNA]</scope>
    <source>
        <strain evidence="9">IBT 14082</strain>
    </source>
</reference>
<dbReference type="InterPro" id="IPR012681">
    <property type="entry name" value="NCS1"/>
</dbReference>
<evidence type="ECO:0000313" key="9">
    <source>
        <dbReference type="Proteomes" id="UP000191342"/>
    </source>
</evidence>